<comment type="similarity">
    <text evidence="1">Belongs to the BlaI transcriptional regulatory family.</text>
</comment>
<evidence type="ECO:0000256" key="1">
    <source>
        <dbReference type="ARBA" id="ARBA00011046"/>
    </source>
</evidence>
<dbReference type="EMBL" id="PEWD01000009">
    <property type="protein sequence ID" value="PIU69289.1"/>
    <property type="molecule type" value="Genomic_DNA"/>
</dbReference>
<comment type="caution">
    <text evidence="5">The sequence shown here is derived from an EMBL/GenBank/DDBJ whole genome shotgun (WGS) entry which is preliminary data.</text>
</comment>
<proteinExistence type="inferred from homology"/>
<name>A0A2M7APH1_UNCKA</name>
<organism evidence="5 6">
    <name type="scientific">candidate division WWE3 bacterium CG06_land_8_20_14_3_00_42_16</name>
    <dbReference type="NCBI Taxonomy" id="1975083"/>
    <lineage>
        <taxon>Bacteria</taxon>
        <taxon>Katanobacteria</taxon>
    </lineage>
</organism>
<dbReference type="Pfam" id="PF03965">
    <property type="entry name" value="Penicillinase_R"/>
    <property type="match status" value="1"/>
</dbReference>
<reference evidence="6" key="1">
    <citation type="submission" date="2017-09" db="EMBL/GenBank/DDBJ databases">
        <title>Depth-based differentiation of microbial function through sediment-hosted aquifers and enrichment of novel symbionts in the deep terrestrial subsurface.</title>
        <authorList>
            <person name="Probst A.J."/>
            <person name="Ladd B."/>
            <person name="Jarett J.K."/>
            <person name="Geller-Mcgrath D.E."/>
            <person name="Sieber C.M.K."/>
            <person name="Emerson J.B."/>
            <person name="Anantharaman K."/>
            <person name="Thomas B.C."/>
            <person name="Malmstrom R."/>
            <person name="Stieglmeier M."/>
            <person name="Klingl A."/>
            <person name="Woyke T."/>
            <person name="Ryan C.M."/>
            <person name="Banfield J.F."/>
        </authorList>
    </citation>
    <scope>NUCLEOTIDE SEQUENCE [LARGE SCALE GENOMIC DNA]</scope>
</reference>
<evidence type="ECO:0000313" key="5">
    <source>
        <dbReference type="EMBL" id="PIU69289.1"/>
    </source>
</evidence>
<dbReference type="InterPro" id="IPR036390">
    <property type="entry name" value="WH_DNA-bd_sf"/>
</dbReference>
<dbReference type="Gene3D" id="1.10.10.10">
    <property type="entry name" value="Winged helix-like DNA-binding domain superfamily/Winged helix DNA-binding domain"/>
    <property type="match status" value="1"/>
</dbReference>
<dbReference type="InterPro" id="IPR036388">
    <property type="entry name" value="WH-like_DNA-bd_sf"/>
</dbReference>
<dbReference type="Proteomes" id="UP000229916">
    <property type="component" value="Unassembled WGS sequence"/>
</dbReference>
<dbReference type="PIRSF" id="PIRSF019455">
    <property type="entry name" value="CopR_AtkY"/>
    <property type="match status" value="1"/>
</dbReference>
<dbReference type="GO" id="GO:0045892">
    <property type="term" value="P:negative regulation of DNA-templated transcription"/>
    <property type="evidence" value="ECO:0007669"/>
    <property type="project" value="InterPro"/>
</dbReference>
<evidence type="ECO:0000256" key="3">
    <source>
        <dbReference type="ARBA" id="ARBA00023125"/>
    </source>
</evidence>
<dbReference type="GO" id="GO:0003677">
    <property type="term" value="F:DNA binding"/>
    <property type="evidence" value="ECO:0007669"/>
    <property type="project" value="UniProtKB-KW"/>
</dbReference>
<dbReference type="InterPro" id="IPR005650">
    <property type="entry name" value="BlaI_family"/>
</dbReference>
<dbReference type="SUPFAM" id="SSF46785">
    <property type="entry name" value="Winged helix' DNA-binding domain"/>
    <property type="match status" value="1"/>
</dbReference>
<dbReference type="AlphaFoldDB" id="A0A2M7APH1"/>
<protein>
    <recommendedName>
        <fullName evidence="7">CopY family transcriptional regulator</fullName>
    </recommendedName>
</protein>
<keyword evidence="2" id="KW-0805">Transcription regulation</keyword>
<accession>A0A2M7APH1</accession>
<evidence type="ECO:0000256" key="4">
    <source>
        <dbReference type="ARBA" id="ARBA00023163"/>
    </source>
</evidence>
<keyword evidence="3" id="KW-0238">DNA-binding</keyword>
<evidence type="ECO:0000256" key="2">
    <source>
        <dbReference type="ARBA" id="ARBA00023015"/>
    </source>
</evidence>
<keyword evidence="4" id="KW-0804">Transcription</keyword>
<evidence type="ECO:0008006" key="7">
    <source>
        <dbReference type="Google" id="ProtNLM"/>
    </source>
</evidence>
<gene>
    <name evidence="5" type="ORF">COS81_00550</name>
</gene>
<sequence length="124" mass="14448">MVKSNLLGSLEQKIMNILWESETPLKPSEVLLRLENKVAYTTVMTVLSRLYDKGLLKRQKGGKAYVYTFQKSKQKFARSRLDKLYHQVLDNYGEFAISQFVDTLKKNENDLNALEEYLKNTHEA</sequence>
<evidence type="ECO:0000313" key="6">
    <source>
        <dbReference type="Proteomes" id="UP000229916"/>
    </source>
</evidence>